<keyword evidence="9 12" id="KW-0472">Membrane</keyword>
<evidence type="ECO:0000256" key="5">
    <source>
        <dbReference type="ARBA" id="ARBA00022842"/>
    </source>
</evidence>
<dbReference type="Proteomes" id="UP000265427">
    <property type="component" value="Unassembled WGS sequence"/>
</dbReference>
<dbReference type="EMBL" id="QUSZ01005869">
    <property type="protein sequence ID" value="RHY07908.1"/>
    <property type="molecule type" value="Genomic_DNA"/>
</dbReference>
<keyword evidence="3" id="KW-0813">Transport</keyword>
<proteinExistence type="predicted"/>
<evidence type="ECO:0000256" key="4">
    <source>
        <dbReference type="ARBA" id="ARBA00022692"/>
    </source>
</evidence>
<feature type="region of interest" description="Disordered" evidence="11">
    <location>
        <begin position="1"/>
        <end position="20"/>
    </location>
</feature>
<gene>
    <name evidence="14" type="ORF">DYB36_011398</name>
</gene>
<name>A0A397AQ20_APHAT</name>
<dbReference type="GO" id="GO:0009678">
    <property type="term" value="F:diphosphate hydrolysis-driven proton transmembrane transporter activity"/>
    <property type="evidence" value="ECO:0007669"/>
    <property type="project" value="UniProtKB-EC"/>
</dbReference>
<evidence type="ECO:0000256" key="12">
    <source>
        <dbReference type="SAM" id="Phobius"/>
    </source>
</evidence>
<keyword evidence="4 12" id="KW-0812">Transmembrane</keyword>
<evidence type="ECO:0000256" key="10">
    <source>
        <dbReference type="SAM" id="Coils"/>
    </source>
</evidence>
<feature type="non-terminal residue" evidence="14">
    <location>
        <position position="526"/>
    </location>
</feature>
<evidence type="ECO:0000256" key="8">
    <source>
        <dbReference type="ARBA" id="ARBA00023065"/>
    </source>
</evidence>
<evidence type="ECO:0000256" key="11">
    <source>
        <dbReference type="SAM" id="MobiDB-lite"/>
    </source>
</evidence>
<keyword evidence="5" id="KW-0460">Magnesium</keyword>
<protein>
    <recommendedName>
        <fullName evidence="2">H(+)-exporting diphosphatase</fullName>
        <ecNumber evidence="2">7.1.3.1</ecNumber>
    </recommendedName>
</protein>
<keyword evidence="8" id="KW-0406">Ion transport</keyword>
<dbReference type="PANTHER" id="PTHR31998">
    <property type="entry name" value="K(+)-INSENSITIVE PYROPHOSPHATE-ENERGIZED PROTON PUMP"/>
    <property type="match status" value="1"/>
</dbReference>
<keyword evidence="7 12" id="KW-1133">Transmembrane helix</keyword>
<feature type="domain" description="Retrotransposon gag" evidence="13">
    <location>
        <begin position="302"/>
        <end position="398"/>
    </location>
</feature>
<evidence type="ECO:0000256" key="7">
    <source>
        <dbReference type="ARBA" id="ARBA00022989"/>
    </source>
</evidence>
<dbReference type="InterPro" id="IPR005162">
    <property type="entry name" value="Retrotrans_gag_dom"/>
</dbReference>
<evidence type="ECO:0000256" key="1">
    <source>
        <dbReference type="ARBA" id="ARBA00004127"/>
    </source>
</evidence>
<sequence length="526" mass="57103">MSADVGANLVGKGEQGIPEDDPRNPAVIADLVGGMIGDCVGSSADVFESDRDHDADLIGTIILGGSLAKGGACPGPTKSSPLAGFGLGMRWLLFTAAWLHFFLCGIVAMVTSYVFVKSTQYCTDYAYALARSIAKASTTVNAPTSSIDLPLRRAMSSAQFSETHLVTIRHMCSALGEQEAWSLIHALAPPAQLHLVESFARHGENARQDIAAQAQSLASERDAALQEVADLNARGRALEDTLHHTTARMSAQTASKPKQRAVKLEVPKYGGLASHQLLRWIKQVSRAADALNIDDDEIRVSFAMSHLTGRADDWAWGLTCEDGFAFANFDDFIEQLKAAFLPANSDFRYRAEYLSARQGKRSIREYVHDLRFLASCVTQKSSLSEETKVTIFMNGLNDSAARTQLFRTYPSTFEDAVRTALAEAFSVLQSRTTTKTRDPHDMEVSAMTSPTTDLLSACDQSELPLTAAEITQLPEMSYLPFARALRGTTTSGISIALITESQEINLLIYSTTDDPVEEDVSRPSSS</sequence>
<keyword evidence="10" id="KW-0175">Coiled coil</keyword>
<evidence type="ECO:0000256" key="9">
    <source>
        <dbReference type="ARBA" id="ARBA00023136"/>
    </source>
</evidence>
<comment type="caution">
    <text evidence="14">The sequence shown here is derived from an EMBL/GenBank/DDBJ whole genome shotgun (WGS) entry which is preliminary data.</text>
</comment>
<accession>A0A397AQ20</accession>
<evidence type="ECO:0000256" key="2">
    <source>
        <dbReference type="ARBA" id="ARBA00013242"/>
    </source>
</evidence>
<evidence type="ECO:0000259" key="13">
    <source>
        <dbReference type="Pfam" id="PF03732"/>
    </source>
</evidence>
<dbReference type="GO" id="GO:0004427">
    <property type="term" value="F:inorganic diphosphate phosphatase activity"/>
    <property type="evidence" value="ECO:0007669"/>
    <property type="project" value="InterPro"/>
</dbReference>
<dbReference type="AlphaFoldDB" id="A0A397AQ20"/>
<evidence type="ECO:0000313" key="14">
    <source>
        <dbReference type="EMBL" id="RHY07908.1"/>
    </source>
</evidence>
<evidence type="ECO:0000256" key="3">
    <source>
        <dbReference type="ARBA" id="ARBA00022448"/>
    </source>
</evidence>
<reference evidence="14 15" key="1">
    <citation type="submission" date="2018-08" db="EMBL/GenBank/DDBJ databases">
        <title>Aphanomyces genome sequencing and annotation.</title>
        <authorList>
            <person name="Minardi D."/>
            <person name="Oidtmann B."/>
            <person name="Van Der Giezen M."/>
            <person name="Studholme D.J."/>
        </authorList>
    </citation>
    <scope>NUCLEOTIDE SEQUENCE [LARGE SCALE GENOMIC DNA]</scope>
    <source>
        <strain evidence="14 15">Kv</strain>
    </source>
</reference>
<feature type="transmembrane region" description="Helical" evidence="12">
    <location>
        <begin position="91"/>
        <end position="116"/>
    </location>
</feature>
<evidence type="ECO:0000313" key="15">
    <source>
        <dbReference type="Proteomes" id="UP000265427"/>
    </source>
</evidence>
<dbReference type="Pfam" id="PF03732">
    <property type="entry name" value="Retrotrans_gag"/>
    <property type="match status" value="1"/>
</dbReference>
<dbReference type="GO" id="GO:0016020">
    <property type="term" value="C:membrane"/>
    <property type="evidence" value="ECO:0007669"/>
    <property type="project" value="InterPro"/>
</dbReference>
<evidence type="ECO:0000256" key="6">
    <source>
        <dbReference type="ARBA" id="ARBA00022967"/>
    </source>
</evidence>
<comment type="subcellular location">
    <subcellularLocation>
        <location evidence="1">Endomembrane system</location>
        <topology evidence="1">Multi-pass membrane protein</topology>
    </subcellularLocation>
</comment>
<keyword evidence="6" id="KW-1278">Translocase</keyword>
<dbReference type="Pfam" id="PF03030">
    <property type="entry name" value="H_PPase"/>
    <property type="match status" value="1"/>
</dbReference>
<feature type="coiled-coil region" evidence="10">
    <location>
        <begin position="214"/>
        <end position="241"/>
    </location>
</feature>
<dbReference type="InterPro" id="IPR004131">
    <property type="entry name" value="PPase-energised_H-pump"/>
</dbReference>
<organism evidence="14 15">
    <name type="scientific">Aphanomyces astaci</name>
    <name type="common">Crayfish plague agent</name>
    <dbReference type="NCBI Taxonomy" id="112090"/>
    <lineage>
        <taxon>Eukaryota</taxon>
        <taxon>Sar</taxon>
        <taxon>Stramenopiles</taxon>
        <taxon>Oomycota</taxon>
        <taxon>Saprolegniomycetes</taxon>
        <taxon>Saprolegniales</taxon>
        <taxon>Verrucalvaceae</taxon>
        <taxon>Aphanomyces</taxon>
    </lineage>
</organism>
<dbReference type="EC" id="7.1.3.1" evidence="2"/>
<dbReference type="VEuPathDB" id="FungiDB:H257_14151"/>
<dbReference type="GO" id="GO:0012505">
    <property type="term" value="C:endomembrane system"/>
    <property type="evidence" value="ECO:0007669"/>
    <property type="project" value="UniProtKB-SubCell"/>
</dbReference>